<dbReference type="OrthoDB" id="7447720at2"/>
<evidence type="ECO:0000313" key="1">
    <source>
        <dbReference type="EMBL" id="QDX27443.1"/>
    </source>
</evidence>
<dbReference type="Pfam" id="PF13650">
    <property type="entry name" value="Asp_protease_2"/>
    <property type="match status" value="1"/>
</dbReference>
<dbReference type="EMBL" id="CP042239">
    <property type="protein sequence ID" value="QDX27443.1"/>
    <property type="molecule type" value="Genomic_DNA"/>
</dbReference>
<accession>A0A518RJ27</accession>
<dbReference type="InterPro" id="IPR021109">
    <property type="entry name" value="Peptidase_aspartic_dom_sf"/>
</dbReference>
<evidence type="ECO:0008006" key="3">
    <source>
        <dbReference type="Google" id="ProtNLM"/>
    </source>
</evidence>
<dbReference type="SUPFAM" id="SSF50630">
    <property type="entry name" value="Acid proteases"/>
    <property type="match status" value="1"/>
</dbReference>
<proteinExistence type="predicted"/>
<gene>
    <name evidence="1" type="ORF">FPZ54_16475</name>
</gene>
<organism evidence="1 2">
    <name type="scientific">Sphingomonas suaedae</name>
    <dbReference type="NCBI Taxonomy" id="2599297"/>
    <lineage>
        <taxon>Bacteria</taxon>
        <taxon>Pseudomonadati</taxon>
        <taxon>Pseudomonadota</taxon>
        <taxon>Alphaproteobacteria</taxon>
        <taxon>Sphingomonadales</taxon>
        <taxon>Sphingomonadaceae</taxon>
        <taxon>Sphingomonas</taxon>
    </lineage>
</organism>
<sequence>MSRTIEWRHDGSRLVVPVIVYPPLTGTRFEGVAGSALIDTGSTTTGVTAKIGQKLGLQSVGKRLISTVGGEKHIDRYIFRIGLDGRAADHDPPTFPYIFEDVVGFELLDSFSFDVLLGMDILRQCELLIAPGNRCRLTFGG</sequence>
<dbReference type="KEGG" id="ssua:FPZ54_16475"/>
<dbReference type="AlphaFoldDB" id="A0A518RJ27"/>
<dbReference type="Proteomes" id="UP000318055">
    <property type="component" value="Chromosome"/>
</dbReference>
<dbReference type="Gene3D" id="2.40.70.10">
    <property type="entry name" value="Acid Proteases"/>
    <property type="match status" value="1"/>
</dbReference>
<dbReference type="RefSeq" id="WP_145848919.1">
    <property type="nucleotide sequence ID" value="NZ_CP042239.1"/>
</dbReference>
<reference evidence="1 2" key="1">
    <citation type="submission" date="2019-07" db="EMBL/GenBank/DDBJ databases">
        <title>Sphingomonas alkalisoli sp. nov., isolated from rhizosphere soil of Suaedae salsa.</title>
        <authorList>
            <person name="Zhang H."/>
            <person name="Xu L."/>
            <person name="Zhang J.-X."/>
            <person name="Sun J.-Q."/>
        </authorList>
    </citation>
    <scope>NUCLEOTIDE SEQUENCE [LARGE SCALE GENOMIC DNA]</scope>
    <source>
        <strain evidence="1 2">XS-10</strain>
    </source>
</reference>
<protein>
    <recommendedName>
        <fullName evidence="3">Peptidase A2 domain-containing protein</fullName>
    </recommendedName>
</protein>
<name>A0A518RJ27_9SPHN</name>
<keyword evidence="2" id="KW-1185">Reference proteome</keyword>
<evidence type="ECO:0000313" key="2">
    <source>
        <dbReference type="Proteomes" id="UP000318055"/>
    </source>
</evidence>